<dbReference type="InterPro" id="IPR036393">
    <property type="entry name" value="AceGlu_kinase-like_sf"/>
</dbReference>
<feature type="domain" description="Aspartate/glutamate/uridylate kinase" evidence="1">
    <location>
        <begin position="3"/>
        <end position="70"/>
    </location>
</feature>
<dbReference type="AlphaFoldDB" id="X1DFK6"/>
<name>X1DFK6_9ZZZZ</name>
<dbReference type="PROSITE" id="PS00324">
    <property type="entry name" value="ASPARTOKINASE"/>
    <property type="match status" value="1"/>
</dbReference>
<protein>
    <recommendedName>
        <fullName evidence="1">Aspartate/glutamate/uridylate kinase domain-containing protein</fullName>
    </recommendedName>
</protein>
<sequence>MTIIVSKFGGSCLKDKQSFNKILAIINIFKDKKKVLIFSALNGITDLLLKTAQNLENSKEVDKIIAFIEKRHIDIIEQIFEEDSKYYLKAKDWIDEKLSELEDVF</sequence>
<organism evidence="2">
    <name type="scientific">marine sediment metagenome</name>
    <dbReference type="NCBI Taxonomy" id="412755"/>
    <lineage>
        <taxon>unclassified sequences</taxon>
        <taxon>metagenomes</taxon>
        <taxon>ecological metagenomes</taxon>
    </lineage>
</organism>
<dbReference type="EMBL" id="BART01028943">
    <property type="protein sequence ID" value="GAG95211.1"/>
    <property type="molecule type" value="Genomic_DNA"/>
</dbReference>
<dbReference type="GO" id="GO:0004072">
    <property type="term" value="F:aspartate kinase activity"/>
    <property type="evidence" value="ECO:0007669"/>
    <property type="project" value="InterPro"/>
</dbReference>
<dbReference type="GO" id="GO:0008652">
    <property type="term" value="P:amino acid biosynthetic process"/>
    <property type="evidence" value="ECO:0007669"/>
    <property type="project" value="InterPro"/>
</dbReference>
<gene>
    <name evidence="2" type="ORF">S01H4_50912</name>
</gene>
<dbReference type="SUPFAM" id="SSF53633">
    <property type="entry name" value="Carbamate kinase-like"/>
    <property type="match status" value="1"/>
</dbReference>
<evidence type="ECO:0000259" key="1">
    <source>
        <dbReference type="Pfam" id="PF00696"/>
    </source>
</evidence>
<evidence type="ECO:0000313" key="2">
    <source>
        <dbReference type="EMBL" id="GAG95211.1"/>
    </source>
</evidence>
<accession>X1DFK6</accession>
<reference evidence="2" key="1">
    <citation type="journal article" date="2014" name="Front. Microbiol.">
        <title>High frequency of phylogenetically diverse reductive dehalogenase-homologous genes in deep subseafloor sedimentary metagenomes.</title>
        <authorList>
            <person name="Kawai M."/>
            <person name="Futagami T."/>
            <person name="Toyoda A."/>
            <person name="Takaki Y."/>
            <person name="Nishi S."/>
            <person name="Hori S."/>
            <person name="Arai W."/>
            <person name="Tsubouchi T."/>
            <person name="Morono Y."/>
            <person name="Uchiyama I."/>
            <person name="Ito T."/>
            <person name="Fujiyama A."/>
            <person name="Inagaki F."/>
            <person name="Takami H."/>
        </authorList>
    </citation>
    <scope>NUCLEOTIDE SEQUENCE</scope>
    <source>
        <strain evidence="2">Expedition CK06-06</strain>
    </source>
</reference>
<feature type="non-terminal residue" evidence="2">
    <location>
        <position position="105"/>
    </location>
</feature>
<dbReference type="Pfam" id="PF00696">
    <property type="entry name" value="AA_kinase"/>
    <property type="match status" value="1"/>
</dbReference>
<dbReference type="InterPro" id="IPR018042">
    <property type="entry name" value="Aspartate_kinase_CS"/>
</dbReference>
<comment type="caution">
    <text evidence="2">The sequence shown here is derived from an EMBL/GenBank/DDBJ whole genome shotgun (WGS) entry which is preliminary data.</text>
</comment>
<proteinExistence type="predicted"/>
<dbReference type="Gene3D" id="3.40.1160.10">
    <property type="entry name" value="Acetylglutamate kinase-like"/>
    <property type="match status" value="1"/>
</dbReference>
<dbReference type="InterPro" id="IPR001048">
    <property type="entry name" value="Asp/Glu/Uridylate_kinase"/>
</dbReference>